<evidence type="ECO:0000313" key="1">
    <source>
        <dbReference type="EMBL" id="AXK60994.1"/>
    </source>
</evidence>
<dbReference type="EMBL" id="CP025544">
    <property type="protein sequence ID" value="AXK60994.1"/>
    <property type="molecule type" value="Genomic_DNA"/>
</dbReference>
<accession>A0A345ZCH7</accession>
<gene>
    <name evidence="1" type="ORF">C0J27_04650</name>
</gene>
<dbReference type="Proteomes" id="UP000254834">
    <property type="component" value="Chromosome"/>
</dbReference>
<dbReference type="AlphaFoldDB" id="A0A345ZCH7"/>
<reference evidence="1 2" key="1">
    <citation type="submission" date="2017-12" db="EMBL/GenBank/DDBJ databases">
        <title>Chromulinavorax destructans is a abundant pathogen of dominant heterotrophic picoflagllates.</title>
        <authorList>
            <person name="Deeg C.M."/>
            <person name="Zimmer M."/>
            <person name="Suttle C.A."/>
        </authorList>
    </citation>
    <scope>NUCLEOTIDE SEQUENCE [LARGE SCALE GENOMIC DNA]</scope>
    <source>
        <strain evidence="1 2">SeV1</strain>
    </source>
</reference>
<sequence length="174" mass="20443">MKIVKYLLLELKAKKEGSLYAIRNKTKAGDLTHLLEYIFFEYTRTDLAYIVENLKIIDEEKDDEVVLHGNGRTVCIDLSNRTDIYISSFTDYQTFEDSIPYVSPEYSFVEQLKQNVFASYTIDRASFLQVLYQWHTILDNRPQAVILYENKEHNIAFQSFYTIEDANKCINSSY</sequence>
<organism evidence="1 2">
    <name type="scientific">Candidatus Chromulinivorax destructor</name>
    <dbReference type="NCBI Taxonomy" id="2066483"/>
    <lineage>
        <taxon>Bacteria</taxon>
        <taxon>Candidatus Babelota</taxon>
        <taxon>Candidatus Babeliae</taxon>
        <taxon>Candidatus Babeliales</taxon>
        <taxon>Candidatus Chromulinivoraceae</taxon>
        <taxon>Candidatus Chromulinivorax</taxon>
    </lineage>
</organism>
<keyword evidence="2" id="KW-1185">Reference proteome</keyword>
<protein>
    <submittedName>
        <fullName evidence="1">Uncharacterized protein</fullName>
    </submittedName>
</protein>
<dbReference type="KEGG" id="cdes:C0J27_04650"/>
<evidence type="ECO:0000313" key="2">
    <source>
        <dbReference type="Proteomes" id="UP000254834"/>
    </source>
</evidence>
<dbReference type="RefSeq" id="WP_115586009.1">
    <property type="nucleotide sequence ID" value="NZ_CP025544.1"/>
</dbReference>
<proteinExistence type="predicted"/>
<name>A0A345ZCH7_9BACT</name>